<dbReference type="PANTHER" id="PTHR43537">
    <property type="entry name" value="TRANSCRIPTIONAL REGULATOR, GNTR FAMILY"/>
    <property type="match status" value="1"/>
</dbReference>
<dbReference type="GO" id="GO:0003700">
    <property type="term" value="F:DNA-binding transcription factor activity"/>
    <property type="evidence" value="ECO:0007669"/>
    <property type="project" value="InterPro"/>
</dbReference>
<gene>
    <name evidence="5" type="ORF">E1757_02930</name>
</gene>
<proteinExistence type="predicted"/>
<dbReference type="InterPro" id="IPR036388">
    <property type="entry name" value="WH-like_DNA-bd_sf"/>
</dbReference>
<keyword evidence="3" id="KW-0804">Transcription</keyword>
<dbReference type="InterPro" id="IPR011711">
    <property type="entry name" value="GntR_C"/>
</dbReference>
<dbReference type="PROSITE" id="PS50949">
    <property type="entry name" value="HTH_GNTR"/>
    <property type="match status" value="1"/>
</dbReference>
<dbReference type="PANTHER" id="PTHR43537:SF5">
    <property type="entry name" value="UXU OPERON TRANSCRIPTIONAL REGULATOR"/>
    <property type="match status" value="1"/>
</dbReference>
<dbReference type="GO" id="GO:0003677">
    <property type="term" value="F:DNA binding"/>
    <property type="evidence" value="ECO:0007669"/>
    <property type="project" value="UniProtKB-KW"/>
</dbReference>
<dbReference type="SUPFAM" id="SSF48008">
    <property type="entry name" value="GntR ligand-binding domain-like"/>
    <property type="match status" value="1"/>
</dbReference>
<dbReference type="AlphaFoldDB" id="A0A4R5KXP5"/>
<evidence type="ECO:0000313" key="5">
    <source>
        <dbReference type="EMBL" id="TDG00597.1"/>
    </source>
</evidence>
<name>A0A4R5KXP5_9BACL</name>
<keyword evidence="1" id="KW-0805">Transcription regulation</keyword>
<evidence type="ECO:0000256" key="1">
    <source>
        <dbReference type="ARBA" id="ARBA00023015"/>
    </source>
</evidence>
<accession>A0A4R5KXP5</accession>
<evidence type="ECO:0000259" key="4">
    <source>
        <dbReference type="PROSITE" id="PS50949"/>
    </source>
</evidence>
<dbReference type="Pfam" id="PF07729">
    <property type="entry name" value="FCD"/>
    <property type="match status" value="1"/>
</dbReference>
<keyword evidence="2" id="KW-0238">DNA-binding</keyword>
<dbReference type="EMBL" id="SMRT01000001">
    <property type="protein sequence ID" value="TDG00597.1"/>
    <property type="molecule type" value="Genomic_DNA"/>
</dbReference>
<dbReference type="CDD" id="cd07377">
    <property type="entry name" value="WHTH_GntR"/>
    <property type="match status" value="1"/>
</dbReference>
<dbReference type="Pfam" id="PF00392">
    <property type="entry name" value="GntR"/>
    <property type="match status" value="1"/>
</dbReference>
<protein>
    <submittedName>
        <fullName evidence="5">FadR family transcriptional regulator</fullName>
    </submittedName>
</protein>
<evidence type="ECO:0000256" key="3">
    <source>
        <dbReference type="ARBA" id="ARBA00023163"/>
    </source>
</evidence>
<dbReference type="OrthoDB" id="214086at2"/>
<dbReference type="Proteomes" id="UP000295636">
    <property type="component" value="Unassembled WGS sequence"/>
</dbReference>
<dbReference type="Gene3D" id="1.20.120.530">
    <property type="entry name" value="GntR ligand-binding domain-like"/>
    <property type="match status" value="1"/>
</dbReference>
<dbReference type="InterPro" id="IPR008920">
    <property type="entry name" value="TF_FadR/GntR_C"/>
</dbReference>
<evidence type="ECO:0000313" key="6">
    <source>
        <dbReference type="Proteomes" id="UP000295636"/>
    </source>
</evidence>
<organism evidence="5 6">
    <name type="scientific">Paenibacillus piri</name>
    <dbReference type="NCBI Taxonomy" id="2547395"/>
    <lineage>
        <taxon>Bacteria</taxon>
        <taxon>Bacillati</taxon>
        <taxon>Bacillota</taxon>
        <taxon>Bacilli</taxon>
        <taxon>Bacillales</taxon>
        <taxon>Paenibacillaceae</taxon>
        <taxon>Paenibacillus</taxon>
    </lineage>
</organism>
<dbReference type="InterPro" id="IPR036390">
    <property type="entry name" value="WH_DNA-bd_sf"/>
</dbReference>
<dbReference type="SMART" id="SM00345">
    <property type="entry name" value="HTH_GNTR"/>
    <property type="match status" value="1"/>
</dbReference>
<dbReference type="SMART" id="SM00895">
    <property type="entry name" value="FCD"/>
    <property type="match status" value="1"/>
</dbReference>
<reference evidence="5 6" key="1">
    <citation type="submission" date="2019-03" db="EMBL/GenBank/DDBJ databases">
        <title>This is whole genome sequence of Paenibacillus sp MS74 strain.</title>
        <authorList>
            <person name="Trinh H.N."/>
        </authorList>
    </citation>
    <scope>NUCLEOTIDE SEQUENCE [LARGE SCALE GENOMIC DNA]</scope>
    <source>
        <strain evidence="5 6">MS74</strain>
    </source>
</reference>
<dbReference type="PRINTS" id="PR00035">
    <property type="entry name" value="HTHGNTR"/>
</dbReference>
<evidence type="ECO:0000256" key="2">
    <source>
        <dbReference type="ARBA" id="ARBA00023125"/>
    </source>
</evidence>
<dbReference type="SUPFAM" id="SSF46785">
    <property type="entry name" value="Winged helix' DNA-binding domain"/>
    <property type="match status" value="1"/>
</dbReference>
<dbReference type="Gene3D" id="1.10.10.10">
    <property type="entry name" value="Winged helix-like DNA-binding domain superfamily/Winged helix DNA-binding domain"/>
    <property type="match status" value="1"/>
</dbReference>
<dbReference type="RefSeq" id="WP_133225307.1">
    <property type="nucleotide sequence ID" value="NZ_SMRT01000001.1"/>
</dbReference>
<keyword evidence="6" id="KW-1185">Reference proteome</keyword>
<feature type="domain" description="HTH gntR-type" evidence="4">
    <location>
        <begin position="9"/>
        <end position="77"/>
    </location>
</feature>
<dbReference type="InterPro" id="IPR000524">
    <property type="entry name" value="Tscrpt_reg_HTH_GntR"/>
</dbReference>
<sequence>MEIQKIAPRKIYEVIADRIKEQIVSGALKPGEKLPSTKELAERFQVGRSTLREALSALKAMGLVEIHQGEGSYVRSIEPQTVDLPVFDALLMNRETVIELIEARKALEISNAALAAEKRTDEDLQKFEAVLGKMEQVLGDEEEGERSDMLFHLTLAEATHNAIMARLLDSISTQMQVAIRETRRLQMYANKTVSTQLWQEHKAIFEAIRSRDASAAQEAMRKHLFHVEQVLLRYLKK</sequence>
<comment type="caution">
    <text evidence="5">The sequence shown here is derived from an EMBL/GenBank/DDBJ whole genome shotgun (WGS) entry which is preliminary data.</text>
</comment>